<comment type="function">
    <text evidence="10">Necessary for normal cell division and for the maintenance of normal septation.</text>
</comment>
<sequence>MSRKYQPAEITGEAMSEEQRAAWLEAGRLLFAREATFMLGVAGLAQLPDTDVPEVCFAGRSNVGKSSLINAVTGRNTLARTSVTPGRTQELNFFNLADRLILADLPGYGFAKAPKDKVEAWTRTTMSYLRGRAQLRRVLVLVDSRHGLKDVDREVMRMLDQAAVNYQIVLTKIDKLKKGEAEKRQQETTTELLRHVAAHPEVILTSSEKGDGIAELRATLAALGLPL</sequence>
<dbReference type="EMBL" id="OCNJ01000002">
    <property type="protein sequence ID" value="SOD92637.1"/>
    <property type="molecule type" value="Genomic_DNA"/>
</dbReference>
<protein>
    <recommendedName>
        <fullName evidence="10">Probable GTP-binding protein EngB</fullName>
    </recommendedName>
</protein>
<keyword evidence="9 10" id="KW-0131">Cell cycle</keyword>
<dbReference type="GO" id="GO:0005829">
    <property type="term" value="C:cytosol"/>
    <property type="evidence" value="ECO:0007669"/>
    <property type="project" value="TreeGrafter"/>
</dbReference>
<dbReference type="PANTHER" id="PTHR11649">
    <property type="entry name" value="MSS1/TRME-RELATED GTP-BINDING PROTEIN"/>
    <property type="match status" value="1"/>
</dbReference>
<gene>
    <name evidence="10" type="primary">engB</name>
    <name evidence="12" type="ORF">SAMN05421508_102535</name>
</gene>
<evidence type="ECO:0000313" key="12">
    <source>
        <dbReference type="EMBL" id="SOD92637.1"/>
    </source>
</evidence>
<comment type="cofactor">
    <cofactor evidence="1">
        <name>Mg(2+)</name>
        <dbReference type="ChEBI" id="CHEBI:18420"/>
    </cofactor>
</comment>
<dbReference type="InterPro" id="IPR027417">
    <property type="entry name" value="P-loop_NTPase"/>
</dbReference>
<dbReference type="Proteomes" id="UP000219621">
    <property type="component" value="Unassembled WGS sequence"/>
</dbReference>
<dbReference type="GO" id="GO:0005525">
    <property type="term" value="F:GTP binding"/>
    <property type="evidence" value="ECO:0007669"/>
    <property type="project" value="UniProtKB-UniRule"/>
</dbReference>
<dbReference type="InterPro" id="IPR019987">
    <property type="entry name" value="GTP-bd_ribosome_bio_YsxC"/>
</dbReference>
<name>A0A286GAV0_9PROT</name>
<dbReference type="CDD" id="cd01876">
    <property type="entry name" value="YihA_EngB"/>
    <property type="match status" value="1"/>
</dbReference>
<dbReference type="NCBIfam" id="TIGR03598">
    <property type="entry name" value="GTPase_YsxC"/>
    <property type="match status" value="1"/>
</dbReference>
<dbReference type="OrthoDB" id="9804921at2"/>
<evidence type="ECO:0000259" key="11">
    <source>
        <dbReference type="PROSITE" id="PS51706"/>
    </source>
</evidence>
<evidence type="ECO:0000256" key="4">
    <source>
        <dbReference type="ARBA" id="ARBA00022723"/>
    </source>
</evidence>
<dbReference type="Gene3D" id="3.40.50.300">
    <property type="entry name" value="P-loop containing nucleotide triphosphate hydrolases"/>
    <property type="match status" value="1"/>
</dbReference>
<evidence type="ECO:0000256" key="9">
    <source>
        <dbReference type="ARBA" id="ARBA00023306"/>
    </source>
</evidence>
<keyword evidence="3 10" id="KW-0132">Cell division</keyword>
<evidence type="ECO:0000256" key="1">
    <source>
        <dbReference type="ARBA" id="ARBA00001946"/>
    </source>
</evidence>
<evidence type="ECO:0000256" key="10">
    <source>
        <dbReference type="HAMAP-Rule" id="MF_00321"/>
    </source>
</evidence>
<feature type="domain" description="EngB-type G" evidence="11">
    <location>
        <begin position="51"/>
        <end position="226"/>
    </location>
</feature>
<dbReference type="InterPro" id="IPR030393">
    <property type="entry name" value="G_ENGB_dom"/>
</dbReference>
<dbReference type="GO" id="GO:0046872">
    <property type="term" value="F:metal ion binding"/>
    <property type="evidence" value="ECO:0007669"/>
    <property type="project" value="UniProtKB-KW"/>
</dbReference>
<evidence type="ECO:0000256" key="7">
    <source>
        <dbReference type="ARBA" id="ARBA00023134"/>
    </source>
</evidence>
<evidence type="ECO:0000313" key="13">
    <source>
        <dbReference type="Proteomes" id="UP000219621"/>
    </source>
</evidence>
<dbReference type="GO" id="GO:0000917">
    <property type="term" value="P:division septum assembly"/>
    <property type="evidence" value="ECO:0007669"/>
    <property type="project" value="UniProtKB-KW"/>
</dbReference>
<dbReference type="AlphaFoldDB" id="A0A286GAV0"/>
<dbReference type="HAMAP" id="MF_00321">
    <property type="entry name" value="GTPase_EngB"/>
    <property type="match status" value="1"/>
</dbReference>
<dbReference type="SUPFAM" id="SSF52540">
    <property type="entry name" value="P-loop containing nucleoside triphosphate hydrolases"/>
    <property type="match status" value="1"/>
</dbReference>
<accession>A0A286GAV0</accession>
<keyword evidence="4" id="KW-0479">Metal-binding</keyword>
<organism evidence="12 13">
    <name type="scientific">Caenispirillum bisanense</name>
    <dbReference type="NCBI Taxonomy" id="414052"/>
    <lineage>
        <taxon>Bacteria</taxon>
        <taxon>Pseudomonadati</taxon>
        <taxon>Pseudomonadota</taxon>
        <taxon>Alphaproteobacteria</taxon>
        <taxon>Rhodospirillales</taxon>
        <taxon>Novispirillaceae</taxon>
        <taxon>Caenispirillum</taxon>
    </lineage>
</organism>
<dbReference type="RefSeq" id="WP_097278269.1">
    <property type="nucleotide sequence ID" value="NZ_OCNJ01000002.1"/>
</dbReference>
<dbReference type="FunFam" id="3.40.50.300:FF:000098">
    <property type="entry name" value="Probable GTP-binding protein EngB"/>
    <property type="match status" value="1"/>
</dbReference>
<comment type="similarity">
    <text evidence="2 10">Belongs to the TRAFAC class TrmE-Era-EngA-EngB-Septin-like GTPase superfamily. EngB GTPase family.</text>
</comment>
<proteinExistence type="inferred from homology"/>
<keyword evidence="13" id="KW-1185">Reference proteome</keyword>
<dbReference type="InterPro" id="IPR006073">
    <property type="entry name" value="GTP-bd"/>
</dbReference>
<dbReference type="PROSITE" id="PS51706">
    <property type="entry name" value="G_ENGB"/>
    <property type="match status" value="1"/>
</dbReference>
<keyword evidence="7 10" id="KW-0342">GTP-binding</keyword>
<dbReference type="PANTHER" id="PTHR11649:SF13">
    <property type="entry name" value="ENGB-TYPE G DOMAIN-CONTAINING PROTEIN"/>
    <property type="match status" value="1"/>
</dbReference>
<reference evidence="13" key="1">
    <citation type="submission" date="2017-09" db="EMBL/GenBank/DDBJ databases">
        <authorList>
            <person name="Varghese N."/>
            <person name="Submissions S."/>
        </authorList>
    </citation>
    <scope>NUCLEOTIDE SEQUENCE [LARGE SCALE GENOMIC DNA]</scope>
    <source>
        <strain evidence="13">USBA 140</strain>
    </source>
</reference>
<keyword evidence="5 10" id="KW-0547">Nucleotide-binding</keyword>
<evidence type="ECO:0000256" key="6">
    <source>
        <dbReference type="ARBA" id="ARBA00022842"/>
    </source>
</evidence>
<evidence type="ECO:0000256" key="8">
    <source>
        <dbReference type="ARBA" id="ARBA00023210"/>
    </source>
</evidence>
<keyword evidence="8 10" id="KW-0717">Septation</keyword>
<keyword evidence="6" id="KW-0460">Magnesium</keyword>
<dbReference type="Pfam" id="PF01926">
    <property type="entry name" value="MMR_HSR1"/>
    <property type="match status" value="1"/>
</dbReference>
<evidence type="ECO:0000256" key="3">
    <source>
        <dbReference type="ARBA" id="ARBA00022618"/>
    </source>
</evidence>
<evidence type="ECO:0000256" key="5">
    <source>
        <dbReference type="ARBA" id="ARBA00022741"/>
    </source>
</evidence>
<evidence type="ECO:0000256" key="2">
    <source>
        <dbReference type="ARBA" id="ARBA00009638"/>
    </source>
</evidence>